<dbReference type="PROSITE" id="PS51186">
    <property type="entry name" value="GNAT"/>
    <property type="match status" value="1"/>
</dbReference>
<dbReference type="InterPro" id="IPR013815">
    <property type="entry name" value="ATP_grasp_subdomain_1"/>
</dbReference>
<dbReference type="GO" id="GO:0005524">
    <property type="term" value="F:ATP binding"/>
    <property type="evidence" value="ECO:0007669"/>
    <property type="project" value="InterPro"/>
</dbReference>
<dbReference type="GO" id="GO:0016747">
    <property type="term" value="F:acyltransferase activity, transferring groups other than amino-acyl groups"/>
    <property type="evidence" value="ECO:0007669"/>
    <property type="project" value="InterPro"/>
</dbReference>
<evidence type="ECO:0000313" key="2">
    <source>
        <dbReference type="EMBL" id="MBB5872356.1"/>
    </source>
</evidence>
<reference evidence="2 3" key="1">
    <citation type="submission" date="2020-08" db="EMBL/GenBank/DDBJ databases">
        <title>Sequencing the genomes of 1000 actinobacteria strains.</title>
        <authorList>
            <person name="Klenk H.-P."/>
        </authorList>
    </citation>
    <scope>NUCLEOTIDE SEQUENCE [LARGE SCALE GENOMIC DNA]</scope>
    <source>
        <strain evidence="2 3">DSM 45362</strain>
    </source>
</reference>
<proteinExistence type="predicted"/>
<dbReference type="AlphaFoldDB" id="A0A841BXU3"/>
<organism evidence="2 3">
    <name type="scientific">Allocatelliglobosispora scoriae</name>
    <dbReference type="NCBI Taxonomy" id="643052"/>
    <lineage>
        <taxon>Bacteria</taxon>
        <taxon>Bacillati</taxon>
        <taxon>Actinomycetota</taxon>
        <taxon>Actinomycetes</taxon>
        <taxon>Micromonosporales</taxon>
        <taxon>Micromonosporaceae</taxon>
        <taxon>Allocatelliglobosispora</taxon>
    </lineage>
</organism>
<dbReference type="InterPro" id="IPR003781">
    <property type="entry name" value="CoA-bd"/>
</dbReference>
<evidence type="ECO:0000313" key="3">
    <source>
        <dbReference type="Proteomes" id="UP000587527"/>
    </source>
</evidence>
<keyword evidence="2" id="KW-0808">Transferase</keyword>
<dbReference type="PANTHER" id="PTHR42793">
    <property type="entry name" value="COA BINDING DOMAIN CONTAINING PROTEIN"/>
    <property type="match status" value="1"/>
</dbReference>
<keyword evidence="3" id="KW-1185">Reference proteome</keyword>
<feature type="domain" description="N-acetyltransferase" evidence="1">
    <location>
        <begin position="15"/>
        <end position="171"/>
    </location>
</feature>
<dbReference type="InterPro" id="IPR000182">
    <property type="entry name" value="GNAT_dom"/>
</dbReference>
<dbReference type="SUPFAM" id="SSF55729">
    <property type="entry name" value="Acyl-CoA N-acyltransferases (Nat)"/>
    <property type="match status" value="1"/>
</dbReference>
<dbReference type="SUPFAM" id="SSF51735">
    <property type="entry name" value="NAD(P)-binding Rossmann-fold domains"/>
    <property type="match status" value="1"/>
</dbReference>
<dbReference type="Gene3D" id="3.40.50.720">
    <property type="entry name" value="NAD(P)-binding Rossmann-like Domain"/>
    <property type="match status" value="1"/>
</dbReference>
<accession>A0A841BXU3</accession>
<protein>
    <submittedName>
        <fullName evidence="2">Acyl-CoA synthetase (NDP forming)/GNAT superfamily N-acetyltransferase</fullName>
    </submittedName>
</protein>
<dbReference type="Gene3D" id="3.30.1490.20">
    <property type="entry name" value="ATP-grasp fold, A domain"/>
    <property type="match status" value="1"/>
</dbReference>
<dbReference type="CDD" id="cd04301">
    <property type="entry name" value="NAT_SF"/>
    <property type="match status" value="1"/>
</dbReference>
<dbReference type="Pfam" id="PF00583">
    <property type="entry name" value="Acetyltransf_1"/>
    <property type="match status" value="1"/>
</dbReference>
<comment type="caution">
    <text evidence="2">The sequence shown here is derived from an EMBL/GenBank/DDBJ whole genome shotgun (WGS) entry which is preliminary data.</text>
</comment>
<dbReference type="SUPFAM" id="SSF56059">
    <property type="entry name" value="Glutathione synthetase ATP-binding domain-like"/>
    <property type="match status" value="1"/>
</dbReference>
<gene>
    <name evidence="2" type="ORF">F4553_005790</name>
</gene>
<dbReference type="Pfam" id="PF13549">
    <property type="entry name" value="ATP-grasp_5"/>
    <property type="match status" value="1"/>
</dbReference>
<dbReference type="Gene3D" id="3.30.470.20">
    <property type="entry name" value="ATP-grasp fold, B domain"/>
    <property type="match status" value="1"/>
</dbReference>
<dbReference type="Pfam" id="PF13607">
    <property type="entry name" value="Succ_CoA_lig"/>
    <property type="match status" value="1"/>
</dbReference>
<dbReference type="InterPro" id="IPR032875">
    <property type="entry name" value="Succ_CoA_lig_flav_dom"/>
</dbReference>
<dbReference type="PANTHER" id="PTHR42793:SF1">
    <property type="entry name" value="PEPTIDYL-LYSINE N-ACETYLTRANSFERASE PATZ"/>
    <property type="match status" value="1"/>
</dbReference>
<dbReference type="InterPro" id="IPR016181">
    <property type="entry name" value="Acyl_CoA_acyltransferase"/>
</dbReference>
<dbReference type="Gene3D" id="3.40.630.30">
    <property type="match status" value="1"/>
</dbReference>
<dbReference type="Gene3D" id="3.40.50.261">
    <property type="entry name" value="Succinyl-CoA synthetase domains"/>
    <property type="match status" value="2"/>
</dbReference>
<dbReference type="InterPro" id="IPR016102">
    <property type="entry name" value="Succinyl-CoA_synth-like"/>
</dbReference>
<dbReference type="SUPFAM" id="SSF52210">
    <property type="entry name" value="Succinyl-CoA synthetase domains"/>
    <property type="match status" value="2"/>
</dbReference>
<dbReference type="SMART" id="SM00881">
    <property type="entry name" value="CoA_binding"/>
    <property type="match status" value="1"/>
</dbReference>
<evidence type="ECO:0000259" key="1">
    <source>
        <dbReference type="PROSITE" id="PS51186"/>
    </source>
</evidence>
<dbReference type="InterPro" id="IPR036291">
    <property type="entry name" value="NAD(P)-bd_dom_sf"/>
</dbReference>
<name>A0A841BXU3_9ACTN</name>
<dbReference type="RefSeq" id="WP_184841870.1">
    <property type="nucleotide sequence ID" value="NZ_JACHMN010000003.1"/>
</dbReference>
<sequence length="848" mass="88307">MGRDADVLLADGSTVHMRQIEPSDADAIVAMHGRFSDRTRYLRYFSPYPRIPQRDLDRFVTVDHADREALIIEVGDEIIAVGRYERLGPDSEEAEVAFVVADAHQGRGIGSVLLEHLAAAAGPAGIKRFVAEVLPVNGTMVRVFSDAGYQVTREYADGVVHLTFPIAPTERSLGVQQEREHRTEAASIARLLHPRGIVVYGASATGRGPGAAVLRHLREGGYAGHLHVVHPSATVIAGLPVLRSAADAPDPVDLAIVAVPVAGVPAVVADAAKGGCHGVLVITAGYAEVGAVGAAAQDDLVRQVRAAGLRLIGPGSLGVAHRAVDLNATLSPQLPEPGRVACFAQSGTLALVLLAELQARRLGLSSVVSVGNRADVSGNDLLQFWRDDPATDVILMYLETFGNPRKFSRLARTVGRTKPIVALAAPSRGPGLRNGPDQAAMAALVAHSGVITVNTVAELADVGLLLAGQPLPAGRRVGIVTNSAALGALATASVTGAGLVPAEVEVLSTAVGAAAFAVRLAAMLADAETDSLVVVLAPPLPTGAVRADDTGLADFATALTSVAAAGEKPVVAAFMVGPPPTGVPAYRSVEEAVRALAKVCGYADWLRTPLGVLPVLDVAQVKGRAAIRRGDPVGALAAYGVDVVTSVVVESADDAQQIAAELGLPVAMKVFGHRNRLDLGAVRLDLRELDDVSRAYRELVELFGAEAEVLVQPMVAPGVACVVEVVDDPAFGPVIGFGLGGVAAELFGDRAWRAVPLTDFDASGLVRAPRGSELLRGYRGAPEVDLGRMEQLLLRVAQLADDVPELGRLVLDPVLARPDGFSVLHVEFTPATSQAQRPDTGPRRLRPA</sequence>
<dbReference type="EMBL" id="JACHMN010000003">
    <property type="protein sequence ID" value="MBB5872356.1"/>
    <property type="molecule type" value="Genomic_DNA"/>
</dbReference>
<dbReference type="Proteomes" id="UP000587527">
    <property type="component" value="Unassembled WGS sequence"/>
</dbReference>
<dbReference type="Pfam" id="PF13380">
    <property type="entry name" value="CoA_binding_2"/>
    <property type="match status" value="1"/>
</dbReference>